<dbReference type="Proteomes" id="UP000236735">
    <property type="component" value="Unassembled WGS sequence"/>
</dbReference>
<dbReference type="InterPro" id="IPR000212">
    <property type="entry name" value="DNA_helicase_UvrD/REP"/>
</dbReference>
<name>A0A1H5VZI8_XYLRU</name>
<evidence type="ECO:0000256" key="13">
    <source>
        <dbReference type="ARBA" id="ARBA00048988"/>
    </source>
</evidence>
<dbReference type="GO" id="GO:0016887">
    <property type="term" value="F:ATP hydrolysis activity"/>
    <property type="evidence" value="ECO:0007669"/>
    <property type="project" value="RHEA"/>
</dbReference>
<evidence type="ECO:0000256" key="10">
    <source>
        <dbReference type="ARBA" id="ARBA00023235"/>
    </source>
</evidence>
<keyword evidence="1" id="KW-0540">Nuclease</keyword>
<evidence type="ECO:0000256" key="6">
    <source>
        <dbReference type="ARBA" id="ARBA00022839"/>
    </source>
</evidence>
<feature type="domain" description="UvrD-like helicase C-terminal" evidence="16">
    <location>
        <begin position="489"/>
        <end position="737"/>
    </location>
</feature>
<evidence type="ECO:0000256" key="1">
    <source>
        <dbReference type="ARBA" id="ARBA00022722"/>
    </source>
</evidence>
<dbReference type="InterPro" id="IPR014016">
    <property type="entry name" value="UvrD-like_ATP-bd"/>
</dbReference>
<keyword evidence="7 14" id="KW-0067">ATP-binding</keyword>
<evidence type="ECO:0000256" key="14">
    <source>
        <dbReference type="PROSITE-ProRule" id="PRU00560"/>
    </source>
</evidence>
<proteinExistence type="predicted"/>
<keyword evidence="8" id="KW-0238">DNA-binding</keyword>
<dbReference type="Gene3D" id="3.90.320.10">
    <property type="match status" value="1"/>
</dbReference>
<dbReference type="SUPFAM" id="SSF52540">
    <property type="entry name" value="P-loop containing nucleoside triphosphate hydrolases"/>
    <property type="match status" value="1"/>
</dbReference>
<evidence type="ECO:0000313" key="17">
    <source>
        <dbReference type="EMBL" id="SEF92675.1"/>
    </source>
</evidence>
<keyword evidence="2 14" id="KW-0547">Nucleotide-binding</keyword>
<dbReference type="InterPro" id="IPR011604">
    <property type="entry name" value="PDDEXK-like_dom_sf"/>
</dbReference>
<keyword evidence="6 17" id="KW-0269">Exonuclease</keyword>
<evidence type="ECO:0000259" key="16">
    <source>
        <dbReference type="PROSITE" id="PS51217"/>
    </source>
</evidence>
<dbReference type="EC" id="5.6.2.4" evidence="12"/>
<dbReference type="Gene3D" id="3.40.50.300">
    <property type="entry name" value="P-loop containing nucleotide triphosphate hydrolases"/>
    <property type="match status" value="4"/>
</dbReference>
<feature type="binding site" evidence="14">
    <location>
        <begin position="10"/>
        <end position="17"/>
    </location>
    <ligand>
        <name>ATP</name>
        <dbReference type="ChEBI" id="CHEBI:30616"/>
    </ligand>
</feature>
<keyword evidence="4 14" id="KW-0378">Hydrolase</keyword>
<dbReference type="Pfam" id="PF00580">
    <property type="entry name" value="UvrD-helicase"/>
    <property type="match status" value="1"/>
</dbReference>
<evidence type="ECO:0000256" key="12">
    <source>
        <dbReference type="ARBA" id="ARBA00034808"/>
    </source>
</evidence>
<keyword evidence="3" id="KW-0227">DNA damage</keyword>
<dbReference type="PANTHER" id="PTHR11070">
    <property type="entry name" value="UVRD / RECB / PCRA DNA HELICASE FAMILY MEMBER"/>
    <property type="match status" value="1"/>
</dbReference>
<comment type="catalytic activity">
    <reaction evidence="13">
        <text>ATP + H2O = ADP + phosphate + H(+)</text>
        <dbReference type="Rhea" id="RHEA:13065"/>
        <dbReference type="ChEBI" id="CHEBI:15377"/>
        <dbReference type="ChEBI" id="CHEBI:15378"/>
        <dbReference type="ChEBI" id="CHEBI:30616"/>
        <dbReference type="ChEBI" id="CHEBI:43474"/>
        <dbReference type="ChEBI" id="CHEBI:456216"/>
        <dbReference type="EC" id="5.6.2.4"/>
    </reaction>
</comment>
<dbReference type="EMBL" id="FNUV01000005">
    <property type="protein sequence ID" value="SEF92675.1"/>
    <property type="molecule type" value="Genomic_DNA"/>
</dbReference>
<dbReference type="RefSeq" id="WP_103915938.1">
    <property type="nucleotide sequence ID" value="NZ_FNUV01000005.1"/>
</dbReference>
<feature type="domain" description="UvrD-like helicase ATP-binding" evidence="15">
    <location>
        <begin position="1"/>
        <end position="466"/>
    </location>
</feature>
<dbReference type="AlphaFoldDB" id="A0A1H5VZI8"/>
<dbReference type="GO" id="GO:0005829">
    <property type="term" value="C:cytosol"/>
    <property type="evidence" value="ECO:0007669"/>
    <property type="project" value="TreeGrafter"/>
</dbReference>
<organism evidence="17 18">
    <name type="scientific">Xylanibacter ruminicola</name>
    <name type="common">Prevotella ruminicola</name>
    <dbReference type="NCBI Taxonomy" id="839"/>
    <lineage>
        <taxon>Bacteria</taxon>
        <taxon>Pseudomonadati</taxon>
        <taxon>Bacteroidota</taxon>
        <taxon>Bacteroidia</taxon>
        <taxon>Bacteroidales</taxon>
        <taxon>Prevotellaceae</taxon>
        <taxon>Xylanibacter</taxon>
    </lineage>
</organism>
<evidence type="ECO:0000256" key="9">
    <source>
        <dbReference type="ARBA" id="ARBA00023204"/>
    </source>
</evidence>
<keyword evidence="9" id="KW-0234">DNA repair</keyword>
<dbReference type="GO" id="GO:0004527">
    <property type="term" value="F:exonuclease activity"/>
    <property type="evidence" value="ECO:0007669"/>
    <property type="project" value="UniProtKB-KW"/>
</dbReference>
<gene>
    <name evidence="17" type="ORF">SAMN05216354_2151</name>
</gene>
<dbReference type="InterPro" id="IPR027417">
    <property type="entry name" value="P-loop_NTPase"/>
</dbReference>
<evidence type="ECO:0000256" key="5">
    <source>
        <dbReference type="ARBA" id="ARBA00022806"/>
    </source>
</evidence>
<evidence type="ECO:0000256" key="7">
    <source>
        <dbReference type="ARBA" id="ARBA00022840"/>
    </source>
</evidence>
<evidence type="ECO:0000259" key="15">
    <source>
        <dbReference type="PROSITE" id="PS51198"/>
    </source>
</evidence>
<dbReference type="GO" id="GO:0000725">
    <property type="term" value="P:recombinational repair"/>
    <property type="evidence" value="ECO:0007669"/>
    <property type="project" value="TreeGrafter"/>
</dbReference>
<evidence type="ECO:0000256" key="4">
    <source>
        <dbReference type="ARBA" id="ARBA00022801"/>
    </source>
</evidence>
<dbReference type="InterPro" id="IPR014017">
    <property type="entry name" value="DNA_helicase_UvrD-like_C"/>
</dbReference>
<sequence length="1071" mass="123939">MVKPLSVYKASAGSGKTFTLATEYIRLLVEDPQSYRNILAVTFTNKATEEMKMRILSQLYGIAHQLPDSENYLKAIQEKTGFEARFISERAGMALTNLLHNYNYFRVETIDTFFQSVLRNMARELDLTTNLRIGLNDYQVEELAVDQLIADLSTTDLLLQWILKYIMENISDDKSWNVISQIKSFGRTIFSDSYKAVRDEMEKKMGEKGFFEDYTRRLREIRQLAEDRMKEIGESFFDALESEGLTIDDLAYGKTGLCGFFQKLRQGIFDESIVGKRVTDSIGDPTKWYKKTHPRRELIHSLADSILGDILRYAVEERPKQWKLYKSADLTLRHLNQLRLLGNIERKVHDLNESANRFLLSDTQQLLHSLIGESDSPFIFEKIGTQLEHVMIDEFQDTSTVQWQNFRVLLAEAMSHENTSNLIVGDVKQSIYRWRSGDWRLLNDIESQFSPQQVETHPLTVNRRSERRIIEFNNAFFHHAAQLEYQTQAELSPAEADQLRKAYADVEQQIPENKTEEGFVDITLLPAEEYQEQVLSHMADIIGELISQGIEQHNIAILVRTNALIPIIANYFQQQMPEVSIVSDEAFRLDASSTVCLLINALRLLTHPDDQLTKAAIVKTWQYDILRNSTTDNELLLANRNLDVLLPEEFIGHFAELLSLPFYELVERLYSIFRLNTIKGQGAYLCAFYDQLTDFVNENTTDINTFLSEWDENISSKTIQSDETNGIRLISIHKSKGLEFEHVICPFCDWQLEKTGNVLWCQPSEVPFSDLPIAPIDYSQKQMMGTIYEADYLHEHLQNTVDNLNLLYVAFTRACRSLYVIGKRGTKNSRSTLIEQCLPLISNDLSSSTLEGIEDEKTELHFIYGTSTFKAPQQDLFSQPSINPFLQPSAPVNVEVETFGRKVDFRQSNRSKVFAEGDDEENLQRRNYIQTGSILHEVFSTIRTASDIPDALQRLQFEGVLYDEHITAERITTMLKKRLEDERVRNWFSPHWELFNECTILSIENGEMKERRPDRVMTDGQEWIVVDFKFGAPKPEYHEQVHEYMQLLASMGHQNIKGYLWYVYSNKIEEV</sequence>
<evidence type="ECO:0000256" key="11">
    <source>
        <dbReference type="ARBA" id="ARBA00034617"/>
    </source>
</evidence>
<evidence type="ECO:0000256" key="2">
    <source>
        <dbReference type="ARBA" id="ARBA00022741"/>
    </source>
</evidence>
<reference evidence="17 18" key="1">
    <citation type="submission" date="2016-10" db="EMBL/GenBank/DDBJ databases">
        <authorList>
            <person name="de Groot N.N."/>
        </authorList>
    </citation>
    <scope>NUCLEOTIDE SEQUENCE [LARGE SCALE GENOMIC DNA]</scope>
    <source>
        <strain evidence="17 18">AR32</strain>
    </source>
</reference>
<evidence type="ECO:0000256" key="8">
    <source>
        <dbReference type="ARBA" id="ARBA00023125"/>
    </source>
</evidence>
<dbReference type="PROSITE" id="PS51217">
    <property type="entry name" value="UVRD_HELICASE_CTER"/>
    <property type="match status" value="1"/>
</dbReference>
<dbReference type="GO" id="GO:0043138">
    <property type="term" value="F:3'-5' DNA helicase activity"/>
    <property type="evidence" value="ECO:0007669"/>
    <property type="project" value="UniProtKB-EC"/>
</dbReference>
<keyword evidence="10" id="KW-0413">Isomerase</keyword>
<dbReference type="GO" id="GO:0003677">
    <property type="term" value="F:DNA binding"/>
    <property type="evidence" value="ECO:0007669"/>
    <property type="project" value="UniProtKB-KW"/>
</dbReference>
<keyword evidence="5 14" id="KW-0347">Helicase</keyword>
<protein>
    <recommendedName>
        <fullName evidence="12">DNA 3'-5' helicase</fullName>
        <ecNumber evidence="12">5.6.2.4</ecNumber>
    </recommendedName>
</protein>
<dbReference type="Pfam" id="PF13361">
    <property type="entry name" value="UvrD_C"/>
    <property type="match status" value="2"/>
</dbReference>
<accession>A0A1H5VZI8</accession>
<dbReference type="PROSITE" id="PS51198">
    <property type="entry name" value="UVRD_HELICASE_ATP_BIND"/>
    <property type="match status" value="1"/>
</dbReference>
<dbReference type="PANTHER" id="PTHR11070:SF67">
    <property type="entry name" value="DNA 3'-5' HELICASE"/>
    <property type="match status" value="1"/>
</dbReference>
<comment type="catalytic activity">
    <reaction evidence="11">
        <text>Couples ATP hydrolysis with the unwinding of duplex DNA by translocating in the 3'-5' direction.</text>
        <dbReference type="EC" id="5.6.2.4"/>
    </reaction>
</comment>
<dbReference type="GO" id="GO:0005524">
    <property type="term" value="F:ATP binding"/>
    <property type="evidence" value="ECO:0007669"/>
    <property type="project" value="UniProtKB-UniRule"/>
</dbReference>
<evidence type="ECO:0000313" key="18">
    <source>
        <dbReference type="Proteomes" id="UP000236735"/>
    </source>
</evidence>
<evidence type="ECO:0000256" key="3">
    <source>
        <dbReference type="ARBA" id="ARBA00022763"/>
    </source>
</evidence>